<sequence length="116" mass="13640">MTAPWRIYTTGDLLRNIYFVYEQKRRELRWQAGEGRDEGKKKLFRLSACLTAVFLAVKMIYGDEDCFTDAHRGEKRTRSWILQVVLSVKRRRDSRRKEDADAPINTIQRTSTVNGL</sequence>
<dbReference type="AlphaFoldDB" id="A0AA36D1A4"/>
<protein>
    <submittedName>
        <fullName evidence="1">Uncharacterized protein</fullName>
    </submittedName>
</protein>
<evidence type="ECO:0000313" key="1">
    <source>
        <dbReference type="EMBL" id="CAJ0579193.1"/>
    </source>
</evidence>
<proteinExistence type="predicted"/>
<keyword evidence="2" id="KW-1185">Reference proteome</keyword>
<gene>
    <name evidence="1" type="ORF">MSPICULIGERA_LOCUS17423</name>
</gene>
<accession>A0AA36D1A4</accession>
<dbReference type="EMBL" id="CATQJA010002655">
    <property type="protein sequence ID" value="CAJ0579193.1"/>
    <property type="molecule type" value="Genomic_DNA"/>
</dbReference>
<evidence type="ECO:0000313" key="2">
    <source>
        <dbReference type="Proteomes" id="UP001177023"/>
    </source>
</evidence>
<comment type="caution">
    <text evidence="1">The sequence shown here is derived from an EMBL/GenBank/DDBJ whole genome shotgun (WGS) entry which is preliminary data.</text>
</comment>
<feature type="non-terminal residue" evidence="1">
    <location>
        <position position="1"/>
    </location>
</feature>
<dbReference type="Proteomes" id="UP001177023">
    <property type="component" value="Unassembled WGS sequence"/>
</dbReference>
<reference evidence="1" key="1">
    <citation type="submission" date="2023-06" db="EMBL/GenBank/DDBJ databases">
        <authorList>
            <person name="Delattre M."/>
        </authorList>
    </citation>
    <scope>NUCLEOTIDE SEQUENCE</scope>
    <source>
        <strain evidence="1">AF72</strain>
    </source>
</reference>
<name>A0AA36D1A4_9BILA</name>
<organism evidence="1 2">
    <name type="scientific">Mesorhabditis spiculigera</name>
    <dbReference type="NCBI Taxonomy" id="96644"/>
    <lineage>
        <taxon>Eukaryota</taxon>
        <taxon>Metazoa</taxon>
        <taxon>Ecdysozoa</taxon>
        <taxon>Nematoda</taxon>
        <taxon>Chromadorea</taxon>
        <taxon>Rhabditida</taxon>
        <taxon>Rhabditina</taxon>
        <taxon>Rhabditomorpha</taxon>
        <taxon>Rhabditoidea</taxon>
        <taxon>Rhabditidae</taxon>
        <taxon>Mesorhabditinae</taxon>
        <taxon>Mesorhabditis</taxon>
    </lineage>
</organism>